<dbReference type="AlphaFoldDB" id="X1AY47"/>
<accession>X1AY47</accession>
<name>X1AY47_9ZZZZ</name>
<dbReference type="EMBL" id="BART01012108">
    <property type="protein sequence ID" value="GAG77028.1"/>
    <property type="molecule type" value="Genomic_DNA"/>
</dbReference>
<feature type="non-terminal residue" evidence="1">
    <location>
        <position position="1"/>
    </location>
</feature>
<organism evidence="1">
    <name type="scientific">marine sediment metagenome</name>
    <dbReference type="NCBI Taxonomy" id="412755"/>
    <lineage>
        <taxon>unclassified sequences</taxon>
        <taxon>metagenomes</taxon>
        <taxon>ecological metagenomes</taxon>
    </lineage>
</organism>
<proteinExistence type="predicted"/>
<sequence>VKLGNLYRYSIIPDQLNPVSVDEAQTYMDKLNVKRERDGKGRFV</sequence>
<comment type="caution">
    <text evidence="1">The sequence shown here is derived from an EMBL/GenBank/DDBJ whole genome shotgun (WGS) entry which is preliminary data.</text>
</comment>
<evidence type="ECO:0000313" key="1">
    <source>
        <dbReference type="EMBL" id="GAG77028.1"/>
    </source>
</evidence>
<gene>
    <name evidence="1" type="ORF">S01H4_25444</name>
</gene>
<protein>
    <submittedName>
        <fullName evidence="1">Uncharacterized protein</fullName>
    </submittedName>
</protein>
<reference evidence="1" key="1">
    <citation type="journal article" date="2014" name="Front. Microbiol.">
        <title>High frequency of phylogenetically diverse reductive dehalogenase-homologous genes in deep subseafloor sedimentary metagenomes.</title>
        <authorList>
            <person name="Kawai M."/>
            <person name="Futagami T."/>
            <person name="Toyoda A."/>
            <person name="Takaki Y."/>
            <person name="Nishi S."/>
            <person name="Hori S."/>
            <person name="Arai W."/>
            <person name="Tsubouchi T."/>
            <person name="Morono Y."/>
            <person name="Uchiyama I."/>
            <person name="Ito T."/>
            <person name="Fujiyama A."/>
            <person name="Inagaki F."/>
            <person name="Takami H."/>
        </authorList>
    </citation>
    <scope>NUCLEOTIDE SEQUENCE</scope>
    <source>
        <strain evidence="1">Expedition CK06-06</strain>
    </source>
</reference>